<keyword evidence="1" id="KW-0812">Transmembrane</keyword>
<feature type="transmembrane region" description="Helical" evidence="1">
    <location>
        <begin position="170"/>
        <end position="191"/>
    </location>
</feature>
<dbReference type="OrthoDB" id="9989180at2"/>
<feature type="transmembrane region" description="Helical" evidence="1">
    <location>
        <begin position="244"/>
        <end position="264"/>
    </location>
</feature>
<keyword evidence="3" id="KW-1185">Reference proteome</keyword>
<gene>
    <name evidence="2" type="ORF">HMF3257_04270</name>
</gene>
<evidence type="ECO:0000313" key="2">
    <source>
        <dbReference type="EMBL" id="RAI73815.1"/>
    </source>
</evidence>
<feature type="transmembrane region" description="Helical" evidence="1">
    <location>
        <begin position="270"/>
        <end position="291"/>
    </location>
</feature>
<dbReference type="Proteomes" id="UP000249016">
    <property type="component" value="Unassembled WGS sequence"/>
</dbReference>
<keyword evidence="1" id="KW-0472">Membrane</keyword>
<evidence type="ECO:0000256" key="1">
    <source>
        <dbReference type="SAM" id="Phobius"/>
    </source>
</evidence>
<name>A0A327NG60_9BACT</name>
<keyword evidence="1" id="KW-1133">Transmembrane helix</keyword>
<organism evidence="2 3">
    <name type="scientific">Spirosoma telluris</name>
    <dbReference type="NCBI Taxonomy" id="2183553"/>
    <lineage>
        <taxon>Bacteria</taxon>
        <taxon>Pseudomonadati</taxon>
        <taxon>Bacteroidota</taxon>
        <taxon>Cytophagia</taxon>
        <taxon>Cytophagales</taxon>
        <taxon>Cytophagaceae</taxon>
        <taxon>Spirosoma</taxon>
    </lineage>
</organism>
<dbReference type="RefSeq" id="WP_111340687.1">
    <property type="nucleotide sequence ID" value="NZ_QLII01000001.1"/>
</dbReference>
<evidence type="ECO:0008006" key="4">
    <source>
        <dbReference type="Google" id="ProtNLM"/>
    </source>
</evidence>
<protein>
    <recommendedName>
        <fullName evidence="4">DUF2254 domain-containing protein</fullName>
    </recommendedName>
</protein>
<comment type="caution">
    <text evidence="2">The sequence shown here is derived from an EMBL/GenBank/DDBJ whole genome shotgun (WGS) entry which is preliminary data.</text>
</comment>
<evidence type="ECO:0000313" key="3">
    <source>
        <dbReference type="Proteomes" id="UP000249016"/>
    </source>
</evidence>
<dbReference type="EMBL" id="QLII01000001">
    <property type="protein sequence ID" value="RAI73815.1"/>
    <property type="molecule type" value="Genomic_DNA"/>
</dbReference>
<sequence>MDTSAKVLISEIIFDSSKEKYITDIENILNSSINKNETCKDYIKNICTKDNNPLIELKSLHSLCLKFISYSCYNSFIKLKFKKYPFINYETYKIDLSYLKLLDKNDIKIHINSLITKIDNDNIFELLNEILYADYIQKQILLLQKNPINKLKHFLIKISIKGFRITKSPFIIILLLLLFTFYIVTNNYIFITVRADTEQTISLSLIGALTSFLGFLVVFLQLSYDNLFKNFGPYAKKFVFNKSWNVLIIFFALSTAMSLISALLKDDFPLYQDLFFNISVISFVIFISLVIPKVKSILDKSTSLYYLKDIIQGINKKHIKELYVNSIEITDQFDNLSDLVERNPIIVITQINRTAIQQNSIYISGLILREITKRFDYLIKEVSLDNDNGPIQTTNQEIFLAYANFLYSTTETIYKSQVNVLIQEIYSSIPQISTTLALIESDGEIMQKLMELISDVVQESANSNDLKQVKEGILLYQNTSLFSLQYNAPIEQESINISSKIYNSIKAMHWNVMQQLITYKFNDLILYCISSQKGRNIIFIAEIAIIYSKVVYHILGHKTLGIEQKNRIISYLCNESVSIYDDFKNDFKANNIYLGNPFDTIIYNSENHNEKIFATIFYSWVNWYKIYFGNRNFRETTDFLSSSISQFILNEIYKLKSPTPKTFSNLYIKESLAIYYIIYNSYSNVDNILLSRAKHDILIIDNEYKSIQLKNKDISSTLRSLKKIYKIDNKKRS</sequence>
<proteinExistence type="predicted"/>
<accession>A0A327NG60</accession>
<dbReference type="AlphaFoldDB" id="A0A327NG60"/>
<reference evidence="2 3" key="1">
    <citation type="submission" date="2018-06" db="EMBL/GenBank/DDBJ databases">
        <title>Spirosoma sp. HMF3257 Genome sequencing and assembly.</title>
        <authorList>
            <person name="Kang H."/>
            <person name="Cha I."/>
            <person name="Kim H."/>
            <person name="Kang J."/>
            <person name="Joh K."/>
        </authorList>
    </citation>
    <scope>NUCLEOTIDE SEQUENCE [LARGE SCALE GENOMIC DNA]</scope>
    <source>
        <strain evidence="2 3">HMF3257</strain>
    </source>
</reference>
<feature type="transmembrane region" description="Helical" evidence="1">
    <location>
        <begin position="203"/>
        <end position="224"/>
    </location>
</feature>